<name>A0ABS6XB23_9BACT</name>
<evidence type="ECO:0000313" key="2">
    <source>
        <dbReference type="EMBL" id="MBW3365102.1"/>
    </source>
</evidence>
<dbReference type="InterPro" id="IPR038740">
    <property type="entry name" value="BioF2-like_GNAT_dom"/>
</dbReference>
<proteinExistence type="predicted"/>
<organism evidence="2 3">
    <name type="scientific">Pontibacter populi</name>
    <dbReference type="NCBI Taxonomy" id="890055"/>
    <lineage>
        <taxon>Bacteria</taxon>
        <taxon>Pseudomonadati</taxon>
        <taxon>Bacteroidota</taxon>
        <taxon>Cytophagia</taxon>
        <taxon>Cytophagales</taxon>
        <taxon>Hymenobacteraceae</taxon>
        <taxon>Pontibacter</taxon>
    </lineage>
</organism>
<protein>
    <submittedName>
        <fullName evidence="2">GNAT family N-acetyltransferase</fullName>
    </submittedName>
</protein>
<evidence type="ECO:0000259" key="1">
    <source>
        <dbReference type="Pfam" id="PF13480"/>
    </source>
</evidence>
<feature type="domain" description="BioF2-like acetyltransferase" evidence="1">
    <location>
        <begin position="196"/>
        <end position="339"/>
    </location>
</feature>
<dbReference type="SUPFAM" id="SSF55729">
    <property type="entry name" value="Acyl-CoA N-acyltransferases (Nat)"/>
    <property type="match status" value="1"/>
</dbReference>
<dbReference type="EMBL" id="JAHWXQ010000002">
    <property type="protein sequence ID" value="MBW3365102.1"/>
    <property type="molecule type" value="Genomic_DNA"/>
</dbReference>
<comment type="caution">
    <text evidence="2">The sequence shown here is derived from an EMBL/GenBank/DDBJ whole genome shotgun (WGS) entry which is preliminary data.</text>
</comment>
<dbReference type="Proteomes" id="UP000774935">
    <property type="component" value="Unassembled WGS sequence"/>
</dbReference>
<accession>A0ABS6XB23</accession>
<evidence type="ECO:0000313" key="3">
    <source>
        <dbReference type="Proteomes" id="UP000774935"/>
    </source>
</evidence>
<dbReference type="RefSeq" id="WP_199109626.1">
    <property type="nucleotide sequence ID" value="NZ_JAHWXQ010000002.1"/>
</dbReference>
<keyword evidence="3" id="KW-1185">Reference proteome</keyword>
<sequence>MQTDSTPKTIPQPLHLSKVELLVGQDVFSLLTNEEFKARWDILYSACSWATVFQSREFVTAWYNIYQKEYLPILVKTESNGQLQGLLTLALKVLGTGVSTDLRNKRVRIVGAGHFEAEYQAWLTADGDGFEFINNALSKVLEQYPKCDILLRYIPAQVPVEWASTNPQWKSRCIIEPFRRPLMDLHDPDLSKMFRKSEFRNKLNRLKKLGELQFEEITDLDTFIAILPELTVQFDFRQGAMFNKNRFKENPLKSEFLIALFQQNLLHVTLLRTEQQILAAIVALAGKDWVHLGGINIHSPLKASYYSPGFVHFLMLGQRLSEAGYATFDLTPGGDSYKERLATTHDFVYELTVTNNPTYFIKRGLRKSVHNTLIRAGLRPMSVELSVIRKVYLLKAKLKVFKRKGLLRHLIENLPGKSKAKNYKVYQLSQENLGGKFSIEARRNSFKDLLDYSQGLSKQTRWEFLEDAMHRFEIGEQSFTWAEDGVMLACAWLSEAKTLIKSNILEVELPETAQVLQIFCFHQNGKAELECFIASVAGMIHSEIKNAELYAITTEADKSTNRALHSLGREL</sequence>
<gene>
    <name evidence="2" type="ORF">KYK27_08605</name>
</gene>
<reference evidence="2 3" key="1">
    <citation type="submission" date="2021-07" db="EMBL/GenBank/DDBJ databases">
        <authorList>
            <person name="Kim M.K."/>
        </authorList>
    </citation>
    <scope>NUCLEOTIDE SEQUENCE [LARGE SCALE GENOMIC DNA]</scope>
    <source>
        <strain evidence="2 3">HLY7-15</strain>
    </source>
</reference>
<dbReference type="Pfam" id="PF13480">
    <property type="entry name" value="Acetyltransf_6"/>
    <property type="match status" value="1"/>
</dbReference>
<dbReference type="InterPro" id="IPR016181">
    <property type="entry name" value="Acyl_CoA_acyltransferase"/>
</dbReference>